<evidence type="ECO:0000313" key="2">
    <source>
        <dbReference type="EMBL" id="KAH7135234.1"/>
    </source>
</evidence>
<comment type="caution">
    <text evidence="2">The sequence shown here is derived from an EMBL/GenBank/DDBJ whole genome shotgun (WGS) entry which is preliminary data.</text>
</comment>
<accession>A0A9P9E9R1</accession>
<keyword evidence="3" id="KW-1185">Reference proteome</keyword>
<dbReference type="AlphaFoldDB" id="A0A9P9E9R1"/>
<protein>
    <recommendedName>
        <fullName evidence="1">DUF6604 domain-containing protein</fullName>
    </recommendedName>
</protein>
<proteinExistence type="predicted"/>
<evidence type="ECO:0000259" key="1">
    <source>
        <dbReference type="Pfam" id="PF20253"/>
    </source>
</evidence>
<feature type="domain" description="DUF6604" evidence="1">
    <location>
        <begin position="19"/>
        <end position="275"/>
    </location>
</feature>
<name>A0A9P9E9R1_9PLEO</name>
<dbReference type="PANTHER" id="PTHR38795">
    <property type="entry name" value="DUF6604 DOMAIN-CONTAINING PROTEIN"/>
    <property type="match status" value="1"/>
</dbReference>
<sequence>MASSTLPTLSSEVFSLYTRYKKGTDKTIQWLAEIARPTGKVDHLFAIPAGHQTNRRAKGKARKQHKGAVATSEPQQYDLSAEAVRRLAEVCACIPHIRVPRTILIILADVISCRKECAAYYKSWKIELVSKEKQNADGGHLHFIQVMQDVYHILKPKCAELEAATEQKDVKPKLLNLFEYLDVEDAVESGEPIEEFVQPEAKTEKQIPQATYKLVETDSDSMFAIYAFLMETNSVRLFIRSIWADYKSHRGSVHILAEVTNVGMGLLRTLYNQFVDIHPQFMEHRSILKKIHQQTGNLTESYSSEDSTSTEFLGGHVTQVFENSFILALDLKKKYGQEHSAFDYITNATRHPDWQLTPDEQDWFFTLVCYWTQASAYDNNPIAYVHDQSGQAFIHLRREASIPTWVVFTSQALQDVRLELGAESDHVLKDFKQSSEWIIHDLSELLTNGTNFLDWQKRRGTGIHQLIEQIKINATHDPIGEEMREIYGTPGDREDWTFYKNAPIYGGSRLQQWLLQYHNTAIFHCSETNAILDICHLYNAAQQSGLLPCDTKWQDIDFIIDHQGEKHLFVGSRPQAINKIYTAHCIARGMSLTKLTTTHQGQPSQLHNPKNTGKSRALEPMAIYASVTRKWKDRRIVETRAQGDIGALREQVVAAYIARHPHETEIQDTETSPTTRKKKRNYTPLSPLQILQTFARALHADALPLSFNLFALNERCLRTLREVRDYCVAEAPELYERDRFAMDTQLGGFVSFLFYVHASGFAQDEFPAACKILRKVVEAEGGLELERARERIAGMG</sequence>
<dbReference type="InterPro" id="IPR046539">
    <property type="entry name" value="DUF6604"/>
</dbReference>
<dbReference type="Proteomes" id="UP000700596">
    <property type="component" value="Unassembled WGS sequence"/>
</dbReference>
<dbReference type="OrthoDB" id="3640263at2759"/>
<dbReference type="EMBL" id="JAGMWT010000002">
    <property type="protein sequence ID" value="KAH7135234.1"/>
    <property type="molecule type" value="Genomic_DNA"/>
</dbReference>
<dbReference type="Pfam" id="PF20253">
    <property type="entry name" value="DUF6604"/>
    <property type="match status" value="1"/>
</dbReference>
<gene>
    <name evidence="2" type="ORF">B0J11DRAFT_502074</name>
</gene>
<dbReference type="PANTHER" id="PTHR38795:SF1">
    <property type="entry name" value="DUF6604 DOMAIN-CONTAINING PROTEIN"/>
    <property type="match status" value="1"/>
</dbReference>
<organism evidence="2 3">
    <name type="scientific">Dendryphion nanum</name>
    <dbReference type="NCBI Taxonomy" id="256645"/>
    <lineage>
        <taxon>Eukaryota</taxon>
        <taxon>Fungi</taxon>
        <taxon>Dikarya</taxon>
        <taxon>Ascomycota</taxon>
        <taxon>Pezizomycotina</taxon>
        <taxon>Dothideomycetes</taxon>
        <taxon>Pleosporomycetidae</taxon>
        <taxon>Pleosporales</taxon>
        <taxon>Torulaceae</taxon>
        <taxon>Dendryphion</taxon>
    </lineage>
</organism>
<evidence type="ECO:0000313" key="3">
    <source>
        <dbReference type="Proteomes" id="UP000700596"/>
    </source>
</evidence>
<reference evidence="2" key="1">
    <citation type="journal article" date="2021" name="Nat. Commun.">
        <title>Genetic determinants of endophytism in the Arabidopsis root mycobiome.</title>
        <authorList>
            <person name="Mesny F."/>
            <person name="Miyauchi S."/>
            <person name="Thiergart T."/>
            <person name="Pickel B."/>
            <person name="Atanasova L."/>
            <person name="Karlsson M."/>
            <person name="Huettel B."/>
            <person name="Barry K.W."/>
            <person name="Haridas S."/>
            <person name="Chen C."/>
            <person name="Bauer D."/>
            <person name="Andreopoulos W."/>
            <person name="Pangilinan J."/>
            <person name="LaButti K."/>
            <person name="Riley R."/>
            <person name="Lipzen A."/>
            <person name="Clum A."/>
            <person name="Drula E."/>
            <person name="Henrissat B."/>
            <person name="Kohler A."/>
            <person name="Grigoriev I.V."/>
            <person name="Martin F.M."/>
            <person name="Hacquard S."/>
        </authorList>
    </citation>
    <scope>NUCLEOTIDE SEQUENCE</scope>
    <source>
        <strain evidence="2">MPI-CAGE-CH-0243</strain>
    </source>
</reference>